<dbReference type="GO" id="GO:0003684">
    <property type="term" value="F:damaged DNA binding"/>
    <property type="evidence" value="ECO:0007669"/>
    <property type="project" value="TreeGrafter"/>
</dbReference>
<keyword evidence="3" id="KW-0158">Chromosome</keyword>
<dbReference type="PANTHER" id="PTHR12162:SF0">
    <property type="entry name" value="NIBRIN"/>
    <property type="match status" value="1"/>
</dbReference>
<keyword evidence="5" id="KW-0234">DNA repair</keyword>
<feature type="domain" description="FHA" evidence="9">
    <location>
        <begin position="24"/>
        <end position="87"/>
    </location>
</feature>
<feature type="compositionally biased region" description="Basic and acidic residues" evidence="8">
    <location>
        <begin position="702"/>
        <end position="711"/>
    </location>
</feature>
<keyword evidence="4" id="KW-0227">DNA damage</keyword>
<dbReference type="Gene3D" id="3.40.50.10980">
    <property type="entry name" value="Nibrin, BRCT2 domain"/>
    <property type="match status" value="1"/>
</dbReference>
<proteinExistence type="inferred from homology"/>
<feature type="region of interest" description="Disordered" evidence="8">
    <location>
        <begin position="365"/>
        <end position="499"/>
    </location>
</feature>
<evidence type="ECO:0000256" key="5">
    <source>
        <dbReference type="ARBA" id="ARBA00023204"/>
    </source>
</evidence>
<dbReference type="GO" id="GO:0000724">
    <property type="term" value="P:double-strand break repair via homologous recombination"/>
    <property type="evidence" value="ECO:0007669"/>
    <property type="project" value="TreeGrafter"/>
</dbReference>
<dbReference type="GO" id="GO:0030870">
    <property type="term" value="C:Mre11 complex"/>
    <property type="evidence" value="ECO:0007669"/>
    <property type="project" value="InterPro"/>
</dbReference>
<accession>A0AA38RM11</accession>
<comment type="caution">
    <text evidence="10">The sequence shown here is derived from an EMBL/GenBank/DDBJ whole genome shotgun (WGS) entry which is preliminary data.</text>
</comment>
<dbReference type="PROSITE" id="PS50006">
    <property type="entry name" value="FHA_DOMAIN"/>
    <property type="match status" value="1"/>
</dbReference>
<feature type="compositionally biased region" description="Polar residues" evidence="8">
    <location>
        <begin position="446"/>
        <end position="464"/>
    </location>
</feature>
<dbReference type="Gene3D" id="2.60.200.20">
    <property type="match status" value="1"/>
</dbReference>
<dbReference type="AlphaFoldDB" id="A0AA38RM11"/>
<gene>
    <name evidence="10" type="ORF">NKR19_g7258</name>
</gene>
<organism evidence="10 11">
    <name type="scientific">Coniochaeta hoffmannii</name>
    <dbReference type="NCBI Taxonomy" id="91930"/>
    <lineage>
        <taxon>Eukaryota</taxon>
        <taxon>Fungi</taxon>
        <taxon>Dikarya</taxon>
        <taxon>Ascomycota</taxon>
        <taxon>Pezizomycotina</taxon>
        <taxon>Sordariomycetes</taxon>
        <taxon>Sordariomycetidae</taxon>
        <taxon>Coniochaetales</taxon>
        <taxon>Coniochaetaceae</taxon>
        <taxon>Coniochaeta</taxon>
    </lineage>
</organism>
<dbReference type="Proteomes" id="UP001174691">
    <property type="component" value="Unassembled WGS sequence"/>
</dbReference>
<evidence type="ECO:0000313" key="10">
    <source>
        <dbReference type="EMBL" id="KAJ9142284.1"/>
    </source>
</evidence>
<evidence type="ECO:0000313" key="11">
    <source>
        <dbReference type="Proteomes" id="UP001174691"/>
    </source>
</evidence>
<comment type="subcellular location">
    <subcellularLocation>
        <location evidence="2">Chromosome</location>
    </subcellularLocation>
    <subcellularLocation>
        <location evidence="1">Nucleus</location>
    </subcellularLocation>
</comment>
<dbReference type="Pfam" id="PF00498">
    <property type="entry name" value="FHA"/>
    <property type="match status" value="1"/>
</dbReference>
<feature type="region of interest" description="Disordered" evidence="8">
    <location>
        <begin position="515"/>
        <end position="555"/>
    </location>
</feature>
<dbReference type="SUPFAM" id="SSF52113">
    <property type="entry name" value="BRCT domain"/>
    <property type="match status" value="1"/>
</dbReference>
<dbReference type="InterPro" id="IPR036420">
    <property type="entry name" value="BRCT_dom_sf"/>
</dbReference>
<dbReference type="InterPro" id="IPR040227">
    <property type="entry name" value="Nibrin-rel"/>
</dbReference>
<keyword evidence="6" id="KW-0539">Nucleus</keyword>
<sequence length="829" mass="92500">MWLLESDGDVFQGRRLWLRPGKKYLFGRTASGIGEYVVADKTISRKHLTIEVGAVPEGEGRNLRSRSQITIHDLETKKGTLVNGTQIRGKEHVLSQDANEIQMGAYSKLFHIAWQPVVFSFSFTSKELRNDPWAKLREDLEQLDIKYSAEYEQTLTSHVVSKKRNTSKGLQALINGKYIVTDSFITEVVKAATTSDDAEPGAASALEQDYDGAWPNPLEHLPPRGEEPSDRPAEAYSPNERRQEVFDGYTFVFYEKKQYDNLFPVVTAGKGKAVLKEVFPGDTDLDEFIGYVKGLAGEKGLGSFEDGSEGKGVAVVRYLPAKGPDFDWYADFLTSVAQRLDHRPMDQREFLEAILACDASMLRRPLEEESQPQAAPPRSQPAFNEPGRMEVDRPAGTQVQSEPPPQAPLPTTAPQRRGRPRRTAGSRFKGFDLDSDDDAAAAMEEPQSSVTPASQPEASNVSQPRRTQTQTRQDEAAGRSQRKRPHSPILEETPAEIMDELAPTAAAVKRRRIELGETPIPATAPEVDDAMDEDDQEEDATPATGRAGVKGRKKVKDEVDILQLARQHREEEEARAAAEREALNQLPDDGIDYAAIRRMQIVEECEVRLPQNRPRGRDADGGGDRWDPRWNGRQNFKKFRKQGQPAGRQPVRAIVPLQEVKTKEYGIGDDYWLEDDNTAAGKKKDSQRETQTQTQTQSVSQKMRDKGKENEGTPAKAASTRRAIVVDSSDEDEEEELPDVSQMPPPSSQPDAAPTQEPPRTRTAKAAEKAVTRRSTQTQTQTQTTTRASKRTAAAPPAKEKPAKKLRRGVTQHDSDESEDEPRFRFGRR</sequence>
<dbReference type="InterPro" id="IPR043014">
    <property type="entry name" value="Nibrin_BRCT2_sf"/>
</dbReference>
<dbReference type="SUPFAM" id="SSF49879">
    <property type="entry name" value="SMAD/FHA domain"/>
    <property type="match status" value="1"/>
</dbReference>
<feature type="compositionally biased region" description="Basic and acidic residues" evidence="8">
    <location>
        <begin position="221"/>
        <end position="239"/>
    </location>
</feature>
<evidence type="ECO:0000256" key="2">
    <source>
        <dbReference type="ARBA" id="ARBA00004286"/>
    </source>
</evidence>
<reference evidence="10" key="1">
    <citation type="submission" date="2022-07" db="EMBL/GenBank/DDBJ databases">
        <title>Fungi with potential for degradation of polypropylene.</title>
        <authorList>
            <person name="Gostincar C."/>
        </authorList>
    </citation>
    <scope>NUCLEOTIDE SEQUENCE</scope>
    <source>
        <strain evidence="10">EXF-13287</strain>
    </source>
</reference>
<comment type="similarity">
    <text evidence="7">Belongs to the Nibrin family.</text>
</comment>
<feature type="compositionally biased region" description="Basic and acidic residues" evidence="8">
    <location>
        <begin position="615"/>
        <end position="630"/>
    </location>
</feature>
<feature type="compositionally biased region" description="Acidic residues" evidence="8">
    <location>
        <begin position="728"/>
        <end position="738"/>
    </location>
</feature>
<evidence type="ECO:0000256" key="4">
    <source>
        <dbReference type="ARBA" id="ARBA00022763"/>
    </source>
</evidence>
<dbReference type="InterPro" id="IPR008984">
    <property type="entry name" value="SMAD_FHA_dom_sf"/>
</dbReference>
<feature type="region of interest" description="Disordered" evidence="8">
    <location>
        <begin position="610"/>
        <end position="829"/>
    </location>
</feature>
<name>A0AA38RM11_9PEZI</name>
<evidence type="ECO:0000256" key="3">
    <source>
        <dbReference type="ARBA" id="ARBA00022454"/>
    </source>
</evidence>
<feature type="region of interest" description="Disordered" evidence="8">
    <location>
        <begin position="196"/>
        <end position="239"/>
    </location>
</feature>
<protein>
    <submittedName>
        <fullName evidence="10">FHA domain-containing protein</fullName>
    </submittedName>
</protein>
<dbReference type="Gene3D" id="3.40.50.10190">
    <property type="entry name" value="BRCT domain"/>
    <property type="match status" value="1"/>
</dbReference>
<dbReference type="GO" id="GO:0005694">
    <property type="term" value="C:chromosome"/>
    <property type="evidence" value="ECO:0007669"/>
    <property type="project" value="UniProtKB-SubCell"/>
</dbReference>
<evidence type="ECO:0000256" key="1">
    <source>
        <dbReference type="ARBA" id="ARBA00004123"/>
    </source>
</evidence>
<evidence type="ECO:0000256" key="8">
    <source>
        <dbReference type="SAM" id="MobiDB-lite"/>
    </source>
</evidence>
<dbReference type="CDD" id="cd17741">
    <property type="entry name" value="BRCT_nibrin"/>
    <property type="match status" value="1"/>
</dbReference>
<dbReference type="Pfam" id="PF16508">
    <property type="entry name" value="NIBRIN_BRCT_II"/>
    <property type="match status" value="1"/>
</dbReference>
<evidence type="ECO:0000256" key="7">
    <source>
        <dbReference type="ARBA" id="ARBA00044757"/>
    </source>
</evidence>
<dbReference type="EMBL" id="JANBVN010000124">
    <property type="protein sequence ID" value="KAJ9142284.1"/>
    <property type="molecule type" value="Genomic_DNA"/>
</dbReference>
<evidence type="ECO:0000259" key="9">
    <source>
        <dbReference type="PROSITE" id="PS50006"/>
    </source>
</evidence>
<dbReference type="CDD" id="cd22667">
    <property type="entry name" value="FHA_NBN"/>
    <property type="match status" value="1"/>
</dbReference>
<evidence type="ECO:0000256" key="6">
    <source>
        <dbReference type="ARBA" id="ARBA00023242"/>
    </source>
</evidence>
<feature type="compositionally biased region" description="Low complexity" evidence="8">
    <location>
        <begin position="773"/>
        <end position="797"/>
    </location>
</feature>
<feature type="compositionally biased region" description="Acidic residues" evidence="8">
    <location>
        <begin position="526"/>
        <end position="540"/>
    </location>
</feature>
<dbReference type="GO" id="GO:0007095">
    <property type="term" value="P:mitotic G2 DNA damage checkpoint signaling"/>
    <property type="evidence" value="ECO:0007669"/>
    <property type="project" value="InterPro"/>
</dbReference>
<dbReference type="InterPro" id="IPR032429">
    <property type="entry name" value="Nibrin_BRCT2"/>
</dbReference>
<keyword evidence="11" id="KW-1185">Reference proteome</keyword>
<dbReference type="InterPro" id="IPR000253">
    <property type="entry name" value="FHA_dom"/>
</dbReference>
<dbReference type="PANTHER" id="PTHR12162">
    <property type="entry name" value="NIBRIN-RELATED"/>
    <property type="match status" value="1"/>
</dbReference>